<dbReference type="InterPro" id="IPR018385">
    <property type="entry name" value="C4_dicarb_anaerob_car-like"/>
</dbReference>
<evidence type="ECO:0000256" key="5">
    <source>
        <dbReference type="ARBA" id="ARBA00023136"/>
    </source>
</evidence>
<proteinExistence type="predicted"/>
<evidence type="ECO:0000313" key="7">
    <source>
        <dbReference type="EMBL" id="MPM26135.1"/>
    </source>
</evidence>
<dbReference type="Pfam" id="PF03606">
    <property type="entry name" value="DcuC"/>
    <property type="match status" value="1"/>
</dbReference>
<feature type="transmembrane region" description="Helical" evidence="6">
    <location>
        <begin position="39"/>
        <end position="57"/>
    </location>
</feature>
<evidence type="ECO:0008006" key="8">
    <source>
        <dbReference type="Google" id="ProtNLM"/>
    </source>
</evidence>
<keyword evidence="5 6" id="KW-0472">Membrane</keyword>
<feature type="transmembrane region" description="Helical" evidence="6">
    <location>
        <begin position="121"/>
        <end position="143"/>
    </location>
</feature>
<gene>
    <name evidence="7" type="ORF">SDC9_72636</name>
</gene>
<evidence type="ECO:0000256" key="4">
    <source>
        <dbReference type="ARBA" id="ARBA00022989"/>
    </source>
</evidence>
<dbReference type="GO" id="GO:0005886">
    <property type="term" value="C:plasma membrane"/>
    <property type="evidence" value="ECO:0007669"/>
    <property type="project" value="UniProtKB-SubCell"/>
</dbReference>
<keyword evidence="3 6" id="KW-0812">Transmembrane</keyword>
<sequence>MSLLAVGFGFSTGVANPFTVGVAQELVGLPMFSGMWMRLLTFVLIYGLLMAFLVPYAKRIERDPKRSMIYDPAMIDRWASLRMDYVEERRKDRALIWFAAVLGVGIALILSSSVIPFLQDIIMPLIALIFLLAGTISSLASGMGGRAYLKSFGKGMINILPAVLLILMANSIRYTMVESKILDTILYQTVLLTQNAKSGVVVLLIYALALVMELFISSGSAKAFLLMPLISPIADLSGISRQISVLAYAFGDGFSNVFYPTNPVLLISLGIVGISYGKWFKWSAKIQLAILALTSALLLFANAIGY</sequence>
<dbReference type="EMBL" id="VSSQ01004657">
    <property type="protein sequence ID" value="MPM26135.1"/>
    <property type="molecule type" value="Genomic_DNA"/>
</dbReference>
<evidence type="ECO:0000256" key="6">
    <source>
        <dbReference type="SAM" id="Phobius"/>
    </source>
</evidence>
<feature type="transmembrane region" description="Helical" evidence="6">
    <location>
        <begin position="288"/>
        <end position="305"/>
    </location>
</feature>
<name>A0A644YC51_9ZZZZ</name>
<dbReference type="PANTHER" id="PTHR43652:SF2">
    <property type="entry name" value="BASIC AMINO ACID ANTIPORTER YFCC-RELATED"/>
    <property type="match status" value="1"/>
</dbReference>
<accession>A0A644YC51</accession>
<comment type="subcellular location">
    <subcellularLocation>
        <location evidence="1">Cell membrane</location>
        <topology evidence="1">Multi-pass membrane protein</topology>
    </subcellularLocation>
</comment>
<evidence type="ECO:0000256" key="3">
    <source>
        <dbReference type="ARBA" id="ARBA00022692"/>
    </source>
</evidence>
<keyword evidence="2" id="KW-1003">Cell membrane</keyword>
<evidence type="ECO:0000256" key="2">
    <source>
        <dbReference type="ARBA" id="ARBA00022475"/>
    </source>
</evidence>
<dbReference type="AlphaFoldDB" id="A0A644YC51"/>
<comment type="caution">
    <text evidence="7">The sequence shown here is derived from an EMBL/GenBank/DDBJ whole genome shotgun (WGS) entry which is preliminary data.</text>
</comment>
<reference evidence="7" key="1">
    <citation type="submission" date="2019-08" db="EMBL/GenBank/DDBJ databases">
        <authorList>
            <person name="Kucharzyk K."/>
            <person name="Murdoch R.W."/>
            <person name="Higgins S."/>
            <person name="Loffler F."/>
        </authorList>
    </citation>
    <scope>NUCLEOTIDE SEQUENCE</scope>
</reference>
<dbReference type="InterPro" id="IPR051679">
    <property type="entry name" value="DASS-Related_Transporters"/>
</dbReference>
<feature type="transmembrane region" description="Helical" evidence="6">
    <location>
        <begin position="196"/>
        <end position="216"/>
    </location>
</feature>
<evidence type="ECO:0000256" key="1">
    <source>
        <dbReference type="ARBA" id="ARBA00004651"/>
    </source>
</evidence>
<dbReference type="PANTHER" id="PTHR43652">
    <property type="entry name" value="BASIC AMINO ACID ANTIPORTER YFCC-RELATED"/>
    <property type="match status" value="1"/>
</dbReference>
<organism evidence="7">
    <name type="scientific">bioreactor metagenome</name>
    <dbReference type="NCBI Taxonomy" id="1076179"/>
    <lineage>
        <taxon>unclassified sequences</taxon>
        <taxon>metagenomes</taxon>
        <taxon>ecological metagenomes</taxon>
    </lineage>
</organism>
<feature type="transmembrane region" description="Helical" evidence="6">
    <location>
        <begin position="94"/>
        <end position="115"/>
    </location>
</feature>
<feature type="transmembrane region" description="Helical" evidence="6">
    <location>
        <begin position="155"/>
        <end position="176"/>
    </location>
</feature>
<feature type="transmembrane region" description="Helical" evidence="6">
    <location>
        <begin position="257"/>
        <end position="276"/>
    </location>
</feature>
<protein>
    <recommendedName>
        <fullName evidence="8">YfcC family protein</fullName>
    </recommendedName>
</protein>
<keyword evidence="4 6" id="KW-1133">Transmembrane helix</keyword>